<dbReference type="GO" id="GO:0050821">
    <property type="term" value="P:protein stabilization"/>
    <property type="evidence" value="ECO:0007669"/>
    <property type="project" value="TreeGrafter"/>
</dbReference>
<name>A0A3P3Y247_PLABS</name>
<dbReference type="InterPro" id="IPR044034">
    <property type="entry name" value="NAC-like_UBA"/>
</dbReference>
<protein>
    <recommendedName>
        <fullName evidence="2">Nascent polypeptide-associated complex subunit alpha-like UBA domain-containing protein</fullName>
    </recommendedName>
</protein>
<feature type="compositionally biased region" description="Basic and acidic residues" evidence="1">
    <location>
        <begin position="33"/>
        <end position="47"/>
    </location>
</feature>
<keyword evidence="3" id="KW-0496">Mitochondrion</keyword>
<geneLocation type="mitochondrion" evidence="3"/>
<dbReference type="Pfam" id="PF19026">
    <property type="entry name" value="UBA_HYPK"/>
    <property type="match status" value="1"/>
</dbReference>
<feature type="domain" description="Nascent polypeptide-associated complex subunit alpha-like UBA" evidence="2">
    <location>
        <begin position="91"/>
        <end position="131"/>
    </location>
</feature>
<dbReference type="InterPro" id="IPR038922">
    <property type="entry name" value="HYPK_UBA"/>
</dbReference>
<organism evidence="3 4">
    <name type="scientific">Plasmodiophora brassicae</name>
    <name type="common">Clubroot disease agent</name>
    <dbReference type="NCBI Taxonomy" id="37360"/>
    <lineage>
        <taxon>Eukaryota</taxon>
        <taxon>Sar</taxon>
        <taxon>Rhizaria</taxon>
        <taxon>Endomyxa</taxon>
        <taxon>Phytomyxea</taxon>
        <taxon>Plasmodiophorida</taxon>
        <taxon>Plasmodiophoridae</taxon>
        <taxon>Plasmodiophora</taxon>
    </lineage>
</organism>
<dbReference type="Proteomes" id="UP000290189">
    <property type="component" value="Unassembled WGS sequence"/>
</dbReference>
<sequence>MECARRTASTVGTEAMSDEKSPAAGGGVPGEKPTARGEERDERRDLERVTDFVEETEIDAPQVSSAITMIAEEEKRSQAAKVAREKELRMVKIDPAHVELIAQQMDIDQEKAERILREHGGDPVKALRTLIHVSQ</sequence>
<proteinExistence type="predicted"/>
<evidence type="ECO:0000313" key="4">
    <source>
        <dbReference type="Proteomes" id="UP000290189"/>
    </source>
</evidence>
<dbReference type="InterPro" id="IPR052617">
    <property type="entry name" value="Huntingtin-int_K"/>
</dbReference>
<dbReference type="CDD" id="cd14361">
    <property type="entry name" value="UBA_HYPK"/>
    <property type="match status" value="1"/>
</dbReference>
<accession>A0A3P3Y247</accession>
<dbReference type="PANTHER" id="PTHR31184">
    <property type="entry name" value="HUNTINGTIN-INTERACTING PROTEIN K FAMILY MEMBER"/>
    <property type="match status" value="1"/>
</dbReference>
<dbReference type="AlphaFoldDB" id="A0A3P3Y247"/>
<gene>
    <name evidence="3" type="ORF">PLBR_LOCUS1480</name>
</gene>
<dbReference type="Gene3D" id="1.10.8.10">
    <property type="entry name" value="DNA helicase RuvA subunit, C-terminal domain"/>
    <property type="match status" value="1"/>
</dbReference>
<evidence type="ECO:0000259" key="2">
    <source>
        <dbReference type="Pfam" id="PF19026"/>
    </source>
</evidence>
<feature type="region of interest" description="Disordered" evidence="1">
    <location>
        <begin position="1"/>
        <end position="47"/>
    </location>
</feature>
<reference evidence="3 4" key="1">
    <citation type="submission" date="2018-03" db="EMBL/GenBank/DDBJ databases">
        <authorList>
            <person name="Fogelqvist J."/>
        </authorList>
    </citation>
    <scope>NUCLEOTIDE SEQUENCE [LARGE SCALE GENOMIC DNA]</scope>
</reference>
<evidence type="ECO:0000313" key="3">
    <source>
        <dbReference type="EMBL" id="SPQ94265.1"/>
    </source>
</evidence>
<dbReference type="EMBL" id="OVEO01000002">
    <property type="protein sequence ID" value="SPQ94265.1"/>
    <property type="molecule type" value="Genomic_DNA"/>
</dbReference>
<evidence type="ECO:0000256" key="1">
    <source>
        <dbReference type="SAM" id="MobiDB-lite"/>
    </source>
</evidence>
<dbReference type="PANTHER" id="PTHR31184:SF2">
    <property type="entry name" value="HUNTINGTIN-INTERACTING PROTEIN K"/>
    <property type="match status" value="1"/>
</dbReference>